<evidence type="ECO:0000256" key="1">
    <source>
        <dbReference type="ARBA" id="ARBA00022491"/>
    </source>
</evidence>
<dbReference type="EMBL" id="PDKW01000037">
    <property type="protein sequence ID" value="PGH58917.1"/>
    <property type="molecule type" value="Genomic_DNA"/>
</dbReference>
<evidence type="ECO:0000256" key="4">
    <source>
        <dbReference type="ARBA" id="ARBA00023163"/>
    </source>
</evidence>
<reference evidence="7" key="1">
    <citation type="submission" date="2017-10" db="EMBL/GenBank/DDBJ databases">
        <authorList>
            <person name="Kravchenko I.K."/>
            <person name="Grouzdev D.S."/>
        </authorList>
    </citation>
    <scope>NUCLEOTIDE SEQUENCE [LARGE SCALE GENOMIC DNA]</scope>
    <source>
        <strain evidence="7">B2</strain>
    </source>
</reference>
<comment type="caution">
    <text evidence="6">The sequence shown here is derived from an EMBL/GenBank/DDBJ whole genome shotgun (WGS) entry which is preliminary data.</text>
</comment>
<dbReference type="Proteomes" id="UP000225379">
    <property type="component" value="Unassembled WGS sequence"/>
</dbReference>
<dbReference type="PROSITE" id="PS01124">
    <property type="entry name" value="HTH_ARAC_FAMILY_2"/>
    <property type="match status" value="1"/>
</dbReference>
<sequence length="292" mass="32618">MPKSARIGAKWPEAPVAGDALPMAWDPTGLRISFTPEDPDEFARPLVSFLVRRNVDDDELPIHRHRKGQLVVAAEGSVMCRTLDGLRIVPSNGAVWIPGEIPHSISMSDKGRSYCVFIKPGISPLPESCATFSISPMLREMIFHLANLPPLYPLEGPTSRLVQVILDELAQMKAEPLHFPVSNHPRIQRIAAQLLEAPDDRRTIRDWAATVAMSERTLARLIQKQTGMSFGRWRQQLHIVIAVQRMSMGATVQAISQELGYDSPSAFTAMFRKHMGQPPRRYLQDRAEGTTN</sequence>
<evidence type="ECO:0000256" key="3">
    <source>
        <dbReference type="ARBA" id="ARBA00023125"/>
    </source>
</evidence>
<dbReference type="InterPro" id="IPR011051">
    <property type="entry name" value="RmlC_Cupin_sf"/>
</dbReference>
<dbReference type="AlphaFoldDB" id="A0A2B8BNV3"/>
<organism evidence="6 7">
    <name type="scientific">Azospirillum palustre</name>
    <dbReference type="NCBI Taxonomy" id="2044885"/>
    <lineage>
        <taxon>Bacteria</taxon>
        <taxon>Pseudomonadati</taxon>
        <taxon>Pseudomonadota</taxon>
        <taxon>Alphaproteobacteria</taxon>
        <taxon>Rhodospirillales</taxon>
        <taxon>Azospirillaceae</taxon>
        <taxon>Azospirillum</taxon>
    </lineage>
</organism>
<proteinExistence type="predicted"/>
<dbReference type="GO" id="GO:0003700">
    <property type="term" value="F:DNA-binding transcription factor activity"/>
    <property type="evidence" value="ECO:0007669"/>
    <property type="project" value="InterPro"/>
</dbReference>
<dbReference type="SUPFAM" id="SSF46689">
    <property type="entry name" value="Homeodomain-like"/>
    <property type="match status" value="1"/>
</dbReference>
<dbReference type="FunFam" id="1.10.10.60:FF:000132">
    <property type="entry name" value="AraC family transcriptional regulator"/>
    <property type="match status" value="1"/>
</dbReference>
<evidence type="ECO:0000256" key="2">
    <source>
        <dbReference type="ARBA" id="ARBA00023015"/>
    </source>
</evidence>
<dbReference type="InterPro" id="IPR018060">
    <property type="entry name" value="HTH_AraC"/>
</dbReference>
<evidence type="ECO:0000259" key="5">
    <source>
        <dbReference type="PROSITE" id="PS01124"/>
    </source>
</evidence>
<name>A0A2B8BNV3_9PROT</name>
<evidence type="ECO:0000313" key="7">
    <source>
        <dbReference type="Proteomes" id="UP000225379"/>
    </source>
</evidence>
<dbReference type="PANTHER" id="PTHR11019:SF199">
    <property type="entry name" value="HTH-TYPE TRANSCRIPTIONAL REGULATOR NIMR"/>
    <property type="match status" value="1"/>
</dbReference>
<protein>
    <submittedName>
        <fullName evidence="6">AraC family transcriptional regulator</fullName>
    </submittedName>
</protein>
<dbReference type="OrthoDB" id="9804543at2"/>
<gene>
    <name evidence="6" type="ORF">CRT60_02675</name>
</gene>
<keyword evidence="1" id="KW-0678">Repressor</keyword>
<keyword evidence="7" id="KW-1185">Reference proteome</keyword>
<dbReference type="SMART" id="SM00342">
    <property type="entry name" value="HTH_ARAC"/>
    <property type="match status" value="1"/>
</dbReference>
<dbReference type="Gene3D" id="1.10.10.60">
    <property type="entry name" value="Homeodomain-like"/>
    <property type="match status" value="2"/>
</dbReference>
<evidence type="ECO:0000313" key="6">
    <source>
        <dbReference type="EMBL" id="PGH58917.1"/>
    </source>
</evidence>
<keyword evidence="3" id="KW-0238">DNA-binding</keyword>
<feature type="domain" description="HTH araC/xylS-type" evidence="5">
    <location>
        <begin position="188"/>
        <end position="285"/>
    </location>
</feature>
<dbReference type="GO" id="GO:0043565">
    <property type="term" value="F:sequence-specific DNA binding"/>
    <property type="evidence" value="ECO:0007669"/>
    <property type="project" value="InterPro"/>
</dbReference>
<dbReference type="InterPro" id="IPR009057">
    <property type="entry name" value="Homeodomain-like_sf"/>
</dbReference>
<keyword evidence="2" id="KW-0805">Transcription regulation</keyword>
<dbReference type="PANTHER" id="PTHR11019">
    <property type="entry name" value="HTH-TYPE TRANSCRIPTIONAL REGULATOR NIMR"/>
    <property type="match status" value="1"/>
</dbReference>
<dbReference type="SUPFAM" id="SSF51182">
    <property type="entry name" value="RmlC-like cupins"/>
    <property type="match status" value="1"/>
</dbReference>
<dbReference type="CDD" id="cd06124">
    <property type="entry name" value="cupin_NimR-like_N"/>
    <property type="match status" value="1"/>
</dbReference>
<accession>A0A2B8BNV3</accession>
<dbReference type="Pfam" id="PF12833">
    <property type="entry name" value="HTH_18"/>
    <property type="match status" value="1"/>
</dbReference>
<keyword evidence="4" id="KW-0804">Transcription</keyword>